<dbReference type="AlphaFoldDB" id="A0A369C5L9"/>
<dbReference type="OrthoDB" id="8481263at2"/>
<protein>
    <recommendedName>
        <fullName evidence="3">Crp/Fnr family transcriptional regulator</fullName>
    </recommendedName>
</protein>
<evidence type="ECO:0000313" key="2">
    <source>
        <dbReference type="Proteomes" id="UP000252707"/>
    </source>
</evidence>
<evidence type="ECO:0000313" key="1">
    <source>
        <dbReference type="EMBL" id="RCX28368.1"/>
    </source>
</evidence>
<evidence type="ECO:0008006" key="3">
    <source>
        <dbReference type="Google" id="ProtNLM"/>
    </source>
</evidence>
<comment type="caution">
    <text evidence="1">The sequence shown here is derived from an EMBL/GenBank/DDBJ whole genome shotgun (WGS) entry which is preliminary data.</text>
</comment>
<organism evidence="1 2">
    <name type="scientific">Thioalbus denitrificans</name>
    <dbReference type="NCBI Taxonomy" id="547122"/>
    <lineage>
        <taxon>Bacteria</taxon>
        <taxon>Pseudomonadati</taxon>
        <taxon>Pseudomonadota</taxon>
        <taxon>Gammaproteobacteria</taxon>
        <taxon>Chromatiales</taxon>
        <taxon>Ectothiorhodospiraceae</taxon>
        <taxon>Thioalbus</taxon>
    </lineage>
</organism>
<accession>A0A369C5L9</accession>
<reference evidence="1 2" key="1">
    <citation type="submission" date="2018-07" db="EMBL/GenBank/DDBJ databases">
        <title>Genomic Encyclopedia of Type Strains, Phase IV (KMG-IV): sequencing the most valuable type-strain genomes for metagenomic binning, comparative biology and taxonomic classification.</title>
        <authorList>
            <person name="Goeker M."/>
        </authorList>
    </citation>
    <scope>NUCLEOTIDE SEQUENCE [LARGE SCALE GENOMIC DNA]</scope>
    <source>
        <strain evidence="1 2">DSM 26407</strain>
    </source>
</reference>
<dbReference type="RefSeq" id="WP_114280306.1">
    <property type="nucleotide sequence ID" value="NZ_QPJY01000007.1"/>
</dbReference>
<dbReference type="Proteomes" id="UP000252707">
    <property type="component" value="Unassembled WGS sequence"/>
</dbReference>
<sequence length="119" mass="13540">MTPEQKKLLRYFSELQSGDRETLLAFAEFLAGRGGVKAEQPPAEPKIIPRPEHESVVAAIRRLSASYAMLDKAKVLNDASALMAQHVLHGREAVSVIDELEVLFERHYRRMLEQREQAR</sequence>
<proteinExistence type="predicted"/>
<name>A0A369C5L9_9GAMM</name>
<gene>
    <name evidence="1" type="ORF">DFQ59_107114</name>
</gene>
<keyword evidence="2" id="KW-1185">Reference proteome</keyword>
<dbReference type="EMBL" id="QPJY01000007">
    <property type="protein sequence ID" value="RCX28368.1"/>
    <property type="molecule type" value="Genomic_DNA"/>
</dbReference>